<protein>
    <recommendedName>
        <fullName evidence="7">Major facilitator superfamily (MFS) profile domain-containing protein</fullName>
    </recommendedName>
</protein>
<dbReference type="SUPFAM" id="SSF103473">
    <property type="entry name" value="MFS general substrate transporter"/>
    <property type="match status" value="1"/>
</dbReference>
<feature type="transmembrane region" description="Helical" evidence="6">
    <location>
        <begin position="195"/>
        <end position="215"/>
    </location>
</feature>
<dbReference type="InterPro" id="IPR036259">
    <property type="entry name" value="MFS_trans_sf"/>
</dbReference>
<dbReference type="PROSITE" id="PS50850">
    <property type="entry name" value="MFS"/>
    <property type="match status" value="1"/>
</dbReference>
<dbReference type="OrthoDB" id="5296287at2759"/>
<organism evidence="8 9">
    <name type="scientific">Exophiala oligosperma</name>
    <dbReference type="NCBI Taxonomy" id="215243"/>
    <lineage>
        <taxon>Eukaryota</taxon>
        <taxon>Fungi</taxon>
        <taxon>Dikarya</taxon>
        <taxon>Ascomycota</taxon>
        <taxon>Pezizomycotina</taxon>
        <taxon>Eurotiomycetes</taxon>
        <taxon>Chaetothyriomycetidae</taxon>
        <taxon>Chaetothyriales</taxon>
        <taxon>Herpotrichiellaceae</taxon>
        <taxon>Exophiala</taxon>
    </lineage>
</organism>
<feature type="transmembrane region" description="Helical" evidence="6">
    <location>
        <begin position="132"/>
        <end position="154"/>
    </location>
</feature>
<dbReference type="InterPro" id="IPR020846">
    <property type="entry name" value="MFS_dom"/>
</dbReference>
<dbReference type="PANTHER" id="PTHR23502">
    <property type="entry name" value="MAJOR FACILITATOR SUPERFAMILY"/>
    <property type="match status" value="1"/>
</dbReference>
<feature type="domain" description="Major facilitator superfamily (MFS) profile" evidence="7">
    <location>
        <begin position="40"/>
        <end position="468"/>
    </location>
</feature>
<accession>A0A0D2B4P2</accession>
<feature type="transmembrane region" description="Helical" evidence="6">
    <location>
        <begin position="74"/>
        <end position="98"/>
    </location>
</feature>
<feature type="transmembrane region" description="Helical" evidence="6">
    <location>
        <begin position="41"/>
        <end position="62"/>
    </location>
</feature>
<comment type="similarity">
    <text evidence="2">Belongs to the major facilitator superfamily.</text>
</comment>
<evidence type="ECO:0000259" key="7">
    <source>
        <dbReference type="PROSITE" id="PS50850"/>
    </source>
</evidence>
<reference evidence="8 9" key="1">
    <citation type="submission" date="2015-01" db="EMBL/GenBank/DDBJ databases">
        <title>The Genome Sequence of Exophiala oligosperma CBS72588.</title>
        <authorList>
            <consortium name="The Broad Institute Genomics Platform"/>
            <person name="Cuomo C."/>
            <person name="de Hoog S."/>
            <person name="Gorbushina A."/>
            <person name="Stielow B."/>
            <person name="Teixiera M."/>
            <person name="Abouelleil A."/>
            <person name="Chapman S.B."/>
            <person name="Priest M."/>
            <person name="Young S.K."/>
            <person name="Wortman J."/>
            <person name="Nusbaum C."/>
            <person name="Birren B."/>
        </authorList>
    </citation>
    <scope>NUCLEOTIDE SEQUENCE [LARGE SCALE GENOMIC DNA]</scope>
    <source>
        <strain evidence="8 9">CBS 72588</strain>
    </source>
</reference>
<dbReference type="AlphaFoldDB" id="A0A0D2B4P2"/>
<evidence type="ECO:0000256" key="1">
    <source>
        <dbReference type="ARBA" id="ARBA00004141"/>
    </source>
</evidence>
<dbReference type="STRING" id="215243.A0A0D2B4P2"/>
<feature type="transmembrane region" description="Helical" evidence="6">
    <location>
        <begin position="344"/>
        <end position="365"/>
    </location>
</feature>
<dbReference type="Proteomes" id="UP000053342">
    <property type="component" value="Unassembled WGS sequence"/>
</dbReference>
<comment type="subcellular location">
    <subcellularLocation>
        <location evidence="1">Membrane</location>
        <topology evidence="1">Multi-pass membrane protein</topology>
    </subcellularLocation>
</comment>
<dbReference type="FunFam" id="1.20.1250.20:FF:000011">
    <property type="entry name" value="MFS multidrug transporter, putative"/>
    <property type="match status" value="1"/>
</dbReference>
<proteinExistence type="inferred from homology"/>
<dbReference type="GeneID" id="27354891"/>
<gene>
    <name evidence="8" type="ORF">PV06_02817</name>
</gene>
<dbReference type="VEuPathDB" id="FungiDB:PV06_02817"/>
<dbReference type="EMBL" id="KN847333">
    <property type="protein sequence ID" value="KIW47226.1"/>
    <property type="molecule type" value="Genomic_DNA"/>
</dbReference>
<feature type="transmembrane region" description="Helical" evidence="6">
    <location>
        <begin position="105"/>
        <end position="126"/>
    </location>
</feature>
<feature type="transmembrane region" description="Helical" evidence="6">
    <location>
        <begin position="371"/>
        <end position="392"/>
    </location>
</feature>
<sequence length="475" mass="51801">MGGEVPPMQHTAQLDLVVHWDGDGDSANPLNWSSLTKGLNLSLISAMSFITPLASSMFAPSIEQVMKDFGTTTQFFATFSVSIYLIGYFFGPLLFAPLSETYGRLIVYHITNILYVVFTVACAVAPSLDSLIGFRFLAGSAGSACLVLGAGSVADMYPREKRGSKMTAFVLGPMMGPVVGPIAGGFISQDLDWRWIFWSISIAAGVVAVACLVCLRESYAPVILQKRALKSGAYASTQRHIANGPKPGEDLLNALVRPAKMFFLSPIVFVLVLYMAIIYGYLYLLFTTITQVYENVYGFSTGLAGLSYLGLGVGMVLGLAVFGSTSDKRLKKKKEKEGQVEPEFHLQALIPAALCIPVGLFWYGWSAEKKIHWIMPILGTTWVGFAMTGVFFAIQMYLIDCYPLYVASVTASNTVVRSLVGAFLPLAGRPLYDRLGLAWGNAVLAFIALAMVPLPFIFLKYGAWLRTHPRFQVKL</sequence>
<dbReference type="CDD" id="cd17323">
    <property type="entry name" value="MFS_Tpo1_MDR_like"/>
    <property type="match status" value="1"/>
</dbReference>
<evidence type="ECO:0000256" key="6">
    <source>
        <dbReference type="SAM" id="Phobius"/>
    </source>
</evidence>
<evidence type="ECO:0000256" key="5">
    <source>
        <dbReference type="ARBA" id="ARBA00023136"/>
    </source>
</evidence>
<name>A0A0D2B4P2_9EURO</name>
<dbReference type="InterPro" id="IPR011701">
    <property type="entry name" value="MFS"/>
</dbReference>
<keyword evidence="9" id="KW-1185">Reference proteome</keyword>
<feature type="transmembrane region" description="Helical" evidence="6">
    <location>
        <begin position="166"/>
        <end position="189"/>
    </location>
</feature>
<dbReference type="RefSeq" id="XP_016267442.1">
    <property type="nucleotide sequence ID" value="XM_016403545.1"/>
</dbReference>
<feature type="transmembrane region" description="Helical" evidence="6">
    <location>
        <begin position="261"/>
        <end position="284"/>
    </location>
</feature>
<dbReference type="GO" id="GO:0022857">
    <property type="term" value="F:transmembrane transporter activity"/>
    <property type="evidence" value="ECO:0007669"/>
    <property type="project" value="InterPro"/>
</dbReference>
<dbReference type="GO" id="GO:0016020">
    <property type="term" value="C:membrane"/>
    <property type="evidence" value="ECO:0007669"/>
    <property type="project" value="UniProtKB-SubCell"/>
</dbReference>
<keyword evidence="3 6" id="KW-0812">Transmembrane</keyword>
<dbReference type="PANTHER" id="PTHR23502:SF68">
    <property type="entry name" value="MULTIDRUG TRANSPORTER, PUTATIVE (AFU_ORTHOLOGUE AFUA_3G01120)-RELATED"/>
    <property type="match status" value="1"/>
</dbReference>
<keyword evidence="5 6" id="KW-0472">Membrane</keyword>
<feature type="transmembrane region" description="Helical" evidence="6">
    <location>
        <begin position="296"/>
        <end position="323"/>
    </location>
</feature>
<evidence type="ECO:0000256" key="4">
    <source>
        <dbReference type="ARBA" id="ARBA00022989"/>
    </source>
</evidence>
<dbReference type="Pfam" id="PF07690">
    <property type="entry name" value="MFS_1"/>
    <property type="match status" value="1"/>
</dbReference>
<dbReference type="Gene3D" id="1.20.1250.20">
    <property type="entry name" value="MFS general substrate transporter like domains"/>
    <property type="match status" value="1"/>
</dbReference>
<evidence type="ECO:0000313" key="9">
    <source>
        <dbReference type="Proteomes" id="UP000053342"/>
    </source>
</evidence>
<feature type="transmembrane region" description="Helical" evidence="6">
    <location>
        <begin position="438"/>
        <end position="459"/>
    </location>
</feature>
<dbReference type="HOGENOM" id="CLU_008455_1_1_1"/>
<evidence type="ECO:0000256" key="3">
    <source>
        <dbReference type="ARBA" id="ARBA00022692"/>
    </source>
</evidence>
<evidence type="ECO:0000313" key="8">
    <source>
        <dbReference type="EMBL" id="KIW47226.1"/>
    </source>
</evidence>
<feature type="transmembrane region" description="Helical" evidence="6">
    <location>
        <begin position="404"/>
        <end position="426"/>
    </location>
</feature>
<evidence type="ECO:0000256" key="2">
    <source>
        <dbReference type="ARBA" id="ARBA00008335"/>
    </source>
</evidence>
<keyword evidence="4 6" id="KW-1133">Transmembrane helix</keyword>